<accession>A0A1G6S8F4</accession>
<dbReference type="InterPro" id="IPR041528">
    <property type="entry name" value="Cas6b_N"/>
</dbReference>
<dbReference type="InterPro" id="IPR020209">
    <property type="entry name" value="Cas6b_C"/>
</dbReference>
<dbReference type="RefSeq" id="WP_073160183.1">
    <property type="nucleotide sequence ID" value="NZ_FMYT01000028.1"/>
</dbReference>
<gene>
    <name evidence="3" type="ORF">SAMN04488597_12814</name>
</gene>
<dbReference type="Proteomes" id="UP000324896">
    <property type="component" value="Unassembled WGS sequence"/>
</dbReference>
<name>A0A1G6S8F4_9FIRM</name>
<evidence type="ECO:0000313" key="3">
    <source>
        <dbReference type="EMBL" id="SDD13109.1"/>
    </source>
</evidence>
<reference evidence="3 4" key="1">
    <citation type="submission" date="2016-10" db="EMBL/GenBank/DDBJ databases">
        <authorList>
            <person name="Varghese N."/>
            <person name="Submissions S."/>
        </authorList>
    </citation>
    <scope>NUCLEOTIDE SEQUENCE [LARGE SCALE GENOMIC DNA]</scope>
    <source>
        <strain evidence="3 4">WG10</strain>
    </source>
</reference>
<dbReference type="EMBL" id="FMYT01000028">
    <property type="protein sequence ID" value="SDD13109.1"/>
    <property type="molecule type" value="Genomic_DNA"/>
</dbReference>
<evidence type="ECO:0008006" key="5">
    <source>
        <dbReference type="Google" id="ProtNLM"/>
    </source>
</evidence>
<dbReference type="OrthoDB" id="656505at2"/>
<dbReference type="Pfam" id="PF17262">
    <property type="entry name" value="Cas6b_C"/>
    <property type="match status" value="1"/>
</dbReference>
<feature type="domain" description="Cas6b C-terminal" evidence="1">
    <location>
        <begin position="107"/>
        <end position="218"/>
    </location>
</feature>
<feature type="domain" description="Cas6b N-terminal" evidence="2">
    <location>
        <begin position="1"/>
        <end position="102"/>
    </location>
</feature>
<dbReference type="AlphaFoldDB" id="A0A1G6S8F4"/>
<sequence>MKIQKAELEYKINDKLPLSYSRKLRGFFANKFENVLFHNHKEDNNFRYKYPLIQYKILNGNPFIVGINEGAMLIVNNFLDISRLTLDDKVYEEPEGIISMKNDELKVTSDTFKYKFITPWRGLNDKNFRKYKKLKNNNQKQDEFLSSILIGNILSFAKVIDWWIEDEIKIETNLDEIPIYYKGNKMSGFKGKFTANIKLPDLIGLGKSPSRGFGTIKKT</sequence>
<evidence type="ECO:0000259" key="1">
    <source>
        <dbReference type="Pfam" id="PF17262"/>
    </source>
</evidence>
<dbReference type="Pfam" id="PF17955">
    <property type="entry name" value="Cas6b_N"/>
    <property type="match status" value="1"/>
</dbReference>
<proteinExistence type="predicted"/>
<evidence type="ECO:0000259" key="2">
    <source>
        <dbReference type="Pfam" id="PF17955"/>
    </source>
</evidence>
<protein>
    <recommendedName>
        <fullName evidence="5">DNA repair protein</fullName>
    </recommendedName>
</protein>
<organism evidence="3 4">
    <name type="scientific">Halanaerobium congolense</name>
    <dbReference type="NCBI Taxonomy" id="54121"/>
    <lineage>
        <taxon>Bacteria</taxon>
        <taxon>Bacillati</taxon>
        <taxon>Bacillota</taxon>
        <taxon>Clostridia</taxon>
        <taxon>Halanaerobiales</taxon>
        <taxon>Halanaerobiaceae</taxon>
        <taxon>Halanaerobium</taxon>
    </lineage>
</organism>
<evidence type="ECO:0000313" key="4">
    <source>
        <dbReference type="Proteomes" id="UP000324896"/>
    </source>
</evidence>